<comment type="function">
    <text evidence="4">Also displays a weak uracil phosphoribosyltransferase activity which is not physiologically significant.</text>
</comment>
<organism evidence="6 7">
    <name type="scientific">Trichocoleus desertorum GB2-A4</name>
    <dbReference type="NCBI Taxonomy" id="2933944"/>
    <lineage>
        <taxon>Bacteria</taxon>
        <taxon>Bacillati</taxon>
        <taxon>Cyanobacteriota</taxon>
        <taxon>Cyanophyceae</taxon>
        <taxon>Leptolyngbyales</taxon>
        <taxon>Trichocoleusaceae</taxon>
        <taxon>Trichocoleus</taxon>
    </lineage>
</organism>
<keyword evidence="2 4" id="KW-0805">Transcription regulation</keyword>
<dbReference type="Proteomes" id="UP001464891">
    <property type="component" value="Unassembled WGS sequence"/>
</dbReference>
<evidence type="ECO:0000259" key="5">
    <source>
        <dbReference type="Pfam" id="PF00156"/>
    </source>
</evidence>
<evidence type="ECO:0000256" key="4">
    <source>
        <dbReference type="HAMAP-Rule" id="MF_01219"/>
    </source>
</evidence>
<dbReference type="InterPro" id="IPR029057">
    <property type="entry name" value="PRTase-like"/>
</dbReference>
<name>A0ABV0JBG2_9CYAN</name>
<accession>A0ABV0JBG2</accession>
<evidence type="ECO:0000313" key="7">
    <source>
        <dbReference type="Proteomes" id="UP001464891"/>
    </source>
</evidence>
<gene>
    <name evidence="4 6" type="primary">pyrR</name>
    <name evidence="6" type="ORF">NC998_18680</name>
</gene>
<feature type="short sequence motif" description="PRPP-binding" evidence="4">
    <location>
        <begin position="99"/>
        <end position="111"/>
    </location>
</feature>
<evidence type="ECO:0000256" key="3">
    <source>
        <dbReference type="ARBA" id="ARBA00023163"/>
    </source>
</evidence>
<dbReference type="RefSeq" id="WP_190432225.1">
    <property type="nucleotide sequence ID" value="NZ_JAMPKM010000012.1"/>
</dbReference>
<keyword evidence="4 6" id="KW-0808">Transferase</keyword>
<dbReference type="EMBL" id="JAMPKM010000012">
    <property type="protein sequence ID" value="MEP0819129.1"/>
    <property type="molecule type" value="Genomic_DNA"/>
</dbReference>
<comment type="catalytic activity">
    <reaction evidence="4">
        <text>UMP + diphosphate = 5-phospho-alpha-D-ribose 1-diphosphate + uracil</text>
        <dbReference type="Rhea" id="RHEA:13017"/>
        <dbReference type="ChEBI" id="CHEBI:17568"/>
        <dbReference type="ChEBI" id="CHEBI:33019"/>
        <dbReference type="ChEBI" id="CHEBI:57865"/>
        <dbReference type="ChEBI" id="CHEBI:58017"/>
        <dbReference type="EC" id="2.4.2.9"/>
    </reaction>
</comment>
<dbReference type="HAMAP" id="MF_01219">
    <property type="entry name" value="PyrR"/>
    <property type="match status" value="1"/>
</dbReference>
<reference evidence="6 7" key="1">
    <citation type="submission" date="2022-04" db="EMBL/GenBank/DDBJ databases">
        <title>Positive selection, recombination, and allopatry shape intraspecific diversity of widespread and dominant cyanobacteria.</title>
        <authorList>
            <person name="Wei J."/>
            <person name="Shu W."/>
            <person name="Hu C."/>
        </authorList>
    </citation>
    <scope>NUCLEOTIDE SEQUENCE [LARGE SCALE GENOMIC DNA]</scope>
    <source>
        <strain evidence="6 7">GB2-A4</strain>
    </source>
</reference>
<dbReference type="CDD" id="cd06223">
    <property type="entry name" value="PRTases_typeI"/>
    <property type="match status" value="1"/>
</dbReference>
<dbReference type="NCBIfam" id="NF003545">
    <property type="entry name" value="PRK05205.1-1"/>
    <property type="match status" value="1"/>
</dbReference>
<dbReference type="EC" id="2.4.2.9" evidence="4"/>
<comment type="caution">
    <text evidence="6">The sequence shown here is derived from an EMBL/GenBank/DDBJ whole genome shotgun (WGS) entry which is preliminary data.</text>
</comment>
<dbReference type="SUPFAM" id="SSF53271">
    <property type="entry name" value="PRTase-like"/>
    <property type="match status" value="1"/>
</dbReference>
<dbReference type="GO" id="GO:0004845">
    <property type="term" value="F:uracil phosphoribosyltransferase activity"/>
    <property type="evidence" value="ECO:0007669"/>
    <property type="project" value="UniProtKB-EC"/>
</dbReference>
<dbReference type="Pfam" id="PF00156">
    <property type="entry name" value="Pribosyltran"/>
    <property type="match status" value="1"/>
</dbReference>
<protein>
    <recommendedName>
        <fullName evidence="4">Bifunctional protein PyrR</fullName>
    </recommendedName>
    <domain>
        <recommendedName>
            <fullName evidence="4">Pyrimidine operon regulatory protein</fullName>
        </recommendedName>
    </domain>
    <domain>
        <recommendedName>
            <fullName evidence="4">Uracil phosphoribosyltransferase</fullName>
            <shortName evidence="4">UPRTase</shortName>
            <ecNumber evidence="4">2.4.2.9</ecNumber>
        </recommendedName>
    </domain>
</protein>
<dbReference type="NCBIfam" id="NF003549">
    <property type="entry name" value="PRK05205.1-5"/>
    <property type="match status" value="1"/>
</dbReference>
<dbReference type="InterPro" id="IPR023050">
    <property type="entry name" value="PyrR"/>
</dbReference>
<sequence length="185" mass="20635">MASEIIEILSAEELRRTLTRLASQIVEKANDLSQLVLLGVRTRGVPLAYALARQIEVLEQVQVPVGALDITFYRDDLDEIGVRTPDKTDIPFDLSGKTVVLVDDVIYKGRTIRAALNAVNDYGRPPEIWLAVLVDRGHRELPIHPDFTGKKLPTSKEEKVKVYLQDLDGRDGVELIPRKPDGWGG</sequence>
<dbReference type="InterPro" id="IPR000836">
    <property type="entry name" value="PRTase_dom"/>
</dbReference>
<dbReference type="PANTHER" id="PTHR11608:SF0">
    <property type="entry name" value="BIFUNCTIONAL PROTEIN PYRR"/>
    <property type="match status" value="1"/>
</dbReference>
<dbReference type="Gene3D" id="3.40.50.2020">
    <property type="match status" value="1"/>
</dbReference>
<evidence type="ECO:0000256" key="1">
    <source>
        <dbReference type="ARBA" id="ARBA00005565"/>
    </source>
</evidence>
<evidence type="ECO:0000313" key="6">
    <source>
        <dbReference type="EMBL" id="MEP0819129.1"/>
    </source>
</evidence>
<keyword evidence="4 6" id="KW-0328">Glycosyltransferase</keyword>
<evidence type="ECO:0000256" key="2">
    <source>
        <dbReference type="ARBA" id="ARBA00023015"/>
    </source>
</evidence>
<feature type="domain" description="Phosphoribosyltransferase" evidence="5">
    <location>
        <begin position="8"/>
        <end position="163"/>
    </location>
</feature>
<dbReference type="PANTHER" id="PTHR11608">
    <property type="entry name" value="BIFUNCTIONAL PROTEIN PYRR"/>
    <property type="match status" value="1"/>
</dbReference>
<comment type="function">
    <text evidence="4">Regulates the transcription of the pyrimidine nucleotide (pyr) operon in response to exogenous pyrimidines.</text>
</comment>
<proteinExistence type="inferred from homology"/>
<keyword evidence="3 4" id="KW-0804">Transcription</keyword>
<dbReference type="InterPro" id="IPR050137">
    <property type="entry name" value="PyrR_bifunctional"/>
</dbReference>
<comment type="similarity">
    <text evidence="1 4">Belongs to the purine/pyrimidine phosphoribosyltransferase family. PyrR subfamily.</text>
</comment>
<keyword evidence="7" id="KW-1185">Reference proteome</keyword>